<evidence type="ECO:0000256" key="5">
    <source>
        <dbReference type="PIRSR" id="PIRSR601019-1"/>
    </source>
</evidence>
<dbReference type="PROSITE" id="PS51882">
    <property type="entry name" value="G_ALPHA"/>
    <property type="match status" value="1"/>
</dbReference>
<evidence type="ECO:0000313" key="9">
    <source>
        <dbReference type="Proteomes" id="UP000813824"/>
    </source>
</evidence>
<dbReference type="GO" id="GO:0001664">
    <property type="term" value="F:G protein-coupled receptor binding"/>
    <property type="evidence" value="ECO:0007669"/>
    <property type="project" value="TreeGrafter"/>
</dbReference>
<dbReference type="GO" id="GO:0005525">
    <property type="term" value="F:GTP binding"/>
    <property type="evidence" value="ECO:0007669"/>
    <property type="project" value="UniProtKB-KW"/>
</dbReference>
<dbReference type="FunFam" id="3.40.50.300:FF:000692">
    <property type="entry name" value="Guanine nucleotide-binding protein subunit alpha"/>
    <property type="match status" value="1"/>
</dbReference>
<evidence type="ECO:0000256" key="6">
    <source>
        <dbReference type="PIRSR" id="PIRSR601019-2"/>
    </source>
</evidence>
<evidence type="ECO:0000313" key="8">
    <source>
        <dbReference type="EMBL" id="KAH8097053.1"/>
    </source>
</evidence>
<reference evidence="8" key="1">
    <citation type="journal article" date="2021" name="New Phytol.">
        <title>Evolutionary innovations through gain and loss of genes in the ectomycorrhizal Boletales.</title>
        <authorList>
            <person name="Wu G."/>
            <person name="Miyauchi S."/>
            <person name="Morin E."/>
            <person name="Kuo A."/>
            <person name="Drula E."/>
            <person name="Varga T."/>
            <person name="Kohler A."/>
            <person name="Feng B."/>
            <person name="Cao Y."/>
            <person name="Lipzen A."/>
            <person name="Daum C."/>
            <person name="Hundley H."/>
            <person name="Pangilinan J."/>
            <person name="Johnson J."/>
            <person name="Barry K."/>
            <person name="LaButti K."/>
            <person name="Ng V."/>
            <person name="Ahrendt S."/>
            <person name="Min B."/>
            <person name="Choi I.G."/>
            <person name="Park H."/>
            <person name="Plett J.M."/>
            <person name="Magnuson J."/>
            <person name="Spatafora J.W."/>
            <person name="Nagy L.G."/>
            <person name="Henrissat B."/>
            <person name="Grigoriev I.V."/>
            <person name="Yang Z.L."/>
            <person name="Xu J."/>
            <person name="Martin F.M."/>
        </authorList>
    </citation>
    <scope>NUCLEOTIDE SEQUENCE</scope>
    <source>
        <strain evidence="8">KKN 215</strain>
    </source>
</reference>
<evidence type="ECO:0000256" key="4">
    <source>
        <dbReference type="ARBA" id="ARBA00023224"/>
    </source>
</evidence>
<feature type="binding site" evidence="5">
    <location>
        <begin position="409"/>
        <end position="412"/>
    </location>
    <ligand>
        <name>GTP</name>
        <dbReference type="ChEBI" id="CHEBI:37565"/>
    </ligand>
</feature>
<dbReference type="InterPro" id="IPR011025">
    <property type="entry name" value="GproteinA_insert"/>
</dbReference>
<dbReference type="GO" id="GO:0007188">
    <property type="term" value="P:adenylate cyclase-modulating G protein-coupled receptor signaling pathway"/>
    <property type="evidence" value="ECO:0007669"/>
    <property type="project" value="TreeGrafter"/>
</dbReference>
<dbReference type="CDD" id="cd00066">
    <property type="entry name" value="G-alpha"/>
    <property type="match status" value="1"/>
</dbReference>
<accession>A0A8K0UL21</accession>
<dbReference type="Proteomes" id="UP000813824">
    <property type="component" value="Unassembled WGS sequence"/>
</dbReference>
<dbReference type="AlphaFoldDB" id="A0A8K0UL21"/>
<gene>
    <name evidence="8" type="ORF">BXZ70DRAFT_1009375</name>
</gene>
<comment type="caution">
    <text evidence="8">The sequence shown here is derived from an EMBL/GenBank/DDBJ whole genome shotgun (WGS) entry which is preliminary data.</text>
</comment>
<name>A0A8K0UL21_9AGAR</name>
<protein>
    <submittedName>
        <fullName evidence="8">G-alpha-domain-containing protein</fullName>
    </submittedName>
</protein>
<keyword evidence="3 5" id="KW-0342">GTP-binding</keyword>
<keyword evidence="2 5" id="KW-0547">Nucleotide-binding</keyword>
<keyword evidence="4" id="KW-0807">Transducer</keyword>
<evidence type="ECO:0000256" key="3">
    <source>
        <dbReference type="ARBA" id="ARBA00023134"/>
    </source>
</evidence>
<dbReference type="Gene3D" id="1.10.400.10">
    <property type="entry name" value="GI Alpha 1, domain 2-like"/>
    <property type="match status" value="1"/>
</dbReference>
<dbReference type="GO" id="GO:0031683">
    <property type="term" value="F:G-protein beta/gamma-subunit complex binding"/>
    <property type="evidence" value="ECO:0007669"/>
    <property type="project" value="InterPro"/>
</dbReference>
<dbReference type="SMART" id="SM00275">
    <property type="entry name" value="G_alpha"/>
    <property type="match status" value="1"/>
</dbReference>
<dbReference type="Gene3D" id="3.40.50.300">
    <property type="entry name" value="P-loop containing nucleotide triphosphate hydrolases"/>
    <property type="match status" value="2"/>
</dbReference>
<dbReference type="GO" id="GO:0003924">
    <property type="term" value="F:GTPase activity"/>
    <property type="evidence" value="ECO:0007669"/>
    <property type="project" value="InterPro"/>
</dbReference>
<dbReference type="OrthoDB" id="5817230at2759"/>
<evidence type="ECO:0000256" key="2">
    <source>
        <dbReference type="ARBA" id="ARBA00022741"/>
    </source>
</evidence>
<dbReference type="GO" id="GO:0046872">
    <property type="term" value="F:metal ion binding"/>
    <property type="evidence" value="ECO:0007669"/>
    <property type="project" value="UniProtKB-KW"/>
</dbReference>
<feature type="binding site" evidence="5">
    <location>
        <begin position="330"/>
        <end position="334"/>
    </location>
    <ligand>
        <name>GTP</name>
        <dbReference type="ChEBI" id="CHEBI:37565"/>
    </ligand>
</feature>
<dbReference type="GO" id="GO:0005834">
    <property type="term" value="C:heterotrimeric G-protein complex"/>
    <property type="evidence" value="ECO:0007669"/>
    <property type="project" value="TreeGrafter"/>
</dbReference>
<dbReference type="InterPro" id="IPR001019">
    <property type="entry name" value="Gprotein_alpha_su"/>
</dbReference>
<keyword evidence="9" id="KW-1185">Reference proteome</keyword>
<dbReference type="InterPro" id="IPR027417">
    <property type="entry name" value="P-loop_NTPase"/>
</dbReference>
<evidence type="ECO:0000256" key="1">
    <source>
        <dbReference type="ARBA" id="ARBA00022723"/>
    </source>
</evidence>
<evidence type="ECO:0000256" key="7">
    <source>
        <dbReference type="SAM" id="MobiDB-lite"/>
    </source>
</evidence>
<keyword evidence="6" id="KW-0460">Magnesium</keyword>
<dbReference type="EMBL" id="JAEVFJ010000021">
    <property type="protein sequence ID" value="KAH8097053.1"/>
    <property type="molecule type" value="Genomic_DNA"/>
</dbReference>
<sequence length="499" mass="55699">MPIAALSAATRDDPLAHITAPPPDETDQQRQARLIAEAEAKRISDAIDEEIQQQERLAKKGQVVKILLLGQSESGKSTTLKNFQLMHSPKAFRAERASWRAVIQLNIVRSIRIILEALAEHQAQQNAPRPGTAQGPSSPASDIKLTPDHLKLKMRLAPLLQVEEALIKKLSPAGSGEVEATQLAQAPTSSGPIGRYKDKELAVNSSFAWKGVFNRLMNSTRDSFDSEVIDWDNPEDPGRVIDACSEDMIKLWSDPTIKRLLTAMSIRLEDMGGFFLDSIERVASPRYVPTDDDILRARLKTLGVTEYRFNIKEEQRLGLGSITREWRIFDVGGQRSLRCKRIIQKQDGAAWAPFFDDVNAILFLAAISAFDQALAEDPGVNRLEDSVLLWKSICSNPLLSQTNIVLFLNKIDILKAKLDSGVRFADHIVSYGNRPNDVESTSHYLRRKFAQIHKEHSSAGRSFYCHFTTVTDPKSTQHILVDLQDTVVRKNLAQSHLVG</sequence>
<keyword evidence="1 6" id="KW-0479">Metal-binding</keyword>
<feature type="binding site" evidence="6">
    <location>
        <position position="301"/>
    </location>
    <ligand>
        <name>Mg(2+)</name>
        <dbReference type="ChEBI" id="CHEBI:18420"/>
    </ligand>
</feature>
<dbReference type="PANTHER" id="PTHR10218">
    <property type="entry name" value="GTP-BINDING PROTEIN ALPHA SUBUNIT"/>
    <property type="match status" value="1"/>
</dbReference>
<feature type="binding site" evidence="5">
    <location>
        <begin position="295"/>
        <end position="301"/>
    </location>
    <ligand>
        <name>GTP</name>
        <dbReference type="ChEBI" id="CHEBI:37565"/>
    </ligand>
</feature>
<proteinExistence type="predicted"/>
<dbReference type="SUPFAM" id="SSF52540">
    <property type="entry name" value="P-loop containing nucleoside triphosphate hydrolases"/>
    <property type="match status" value="1"/>
</dbReference>
<dbReference type="GO" id="GO:0005737">
    <property type="term" value="C:cytoplasm"/>
    <property type="evidence" value="ECO:0007669"/>
    <property type="project" value="TreeGrafter"/>
</dbReference>
<dbReference type="Pfam" id="PF00503">
    <property type="entry name" value="G-alpha"/>
    <property type="match status" value="1"/>
</dbReference>
<feature type="region of interest" description="Disordered" evidence="7">
    <location>
        <begin position="1"/>
        <end position="28"/>
    </location>
</feature>
<dbReference type="PRINTS" id="PR00318">
    <property type="entry name" value="GPROTEINA"/>
</dbReference>
<feature type="region of interest" description="Disordered" evidence="7">
    <location>
        <begin position="124"/>
        <end position="144"/>
    </location>
</feature>
<dbReference type="SUPFAM" id="SSF47895">
    <property type="entry name" value="Transducin (alpha subunit), insertion domain"/>
    <property type="match status" value="1"/>
</dbReference>
<organism evidence="8 9">
    <name type="scientific">Cristinia sonorae</name>
    <dbReference type="NCBI Taxonomy" id="1940300"/>
    <lineage>
        <taxon>Eukaryota</taxon>
        <taxon>Fungi</taxon>
        <taxon>Dikarya</taxon>
        <taxon>Basidiomycota</taxon>
        <taxon>Agaricomycotina</taxon>
        <taxon>Agaricomycetes</taxon>
        <taxon>Agaricomycetidae</taxon>
        <taxon>Agaricales</taxon>
        <taxon>Pleurotineae</taxon>
        <taxon>Stephanosporaceae</taxon>
        <taxon>Cristinia</taxon>
    </lineage>
</organism>
<dbReference type="PANTHER" id="PTHR10218:SF360">
    <property type="entry name" value="GUANINE NUCLEOTIDE-BINDING PROTEIN SUBUNIT ALPHA HOMOLOG"/>
    <property type="match status" value="1"/>
</dbReference>